<dbReference type="SMART" id="SM00829">
    <property type="entry name" value="PKS_ER"/>
    <property type="match status" value="1"/>
</dbReference>
<dbReference type="PANTHER" id="PTHR11695:SF294">
    <property type="entry name" value="RETICULON-4-INTERACTING PROTEIN 1, MITOCHONDRIAL"/>
    <property type="match status" value="1"/>
</dbReference>
<dbReference type="Pfam" id="PF08240">
    <property type="entry name" value="ADH_N"/>
    <property type="match status" value="1"/>
</dbReference>
<dbReference type="PANTHER" id="PTHR11695">
    <property type="entry name" value="ALCOHOL DEHYDROGENASE RELATED"/>
    <property type="match status" value="1"/>
</dbReference>
<organism evidence="3 4">
    <name type="scientific">Candidatus Criblamydia sequanensis CRIB-18</name>
    <dbReference type="NCBI Taxonomy" id="1437425"/>
    <lineage>
        <taxon>Bacteria</taxon>
        <taxon>Pseudomonadati</taxon>
        <taxon>Chlamydiota</taxon>
        <taxon>Chlamydiia</taxon>
        <taxon>Parachlamydiales</taxon>
        <taxon>Candidatus Criblamydiaceae</taxon>
        <taxon>Candidatus Criblamydia</taxon>
    </lineage>
</organism>
<dbReference type="Proteomes" id="UP000031552">
    <property type="component" value="Unassembled WGS sequence"/>
</dbReference>
<dbReference type="Pfam" id="PF13602">
    <property type="entry name" value="ADH_zinc_N_2"/>
    <property type="match status" value="1"/>
</dbReference>
<dbReference type="InterPro" id="IPR020843">
    <property type="entry name" value="ER"/>
</dbReference>
<evidence type="ECO:0000313" key="3">
    <source>
        <dbReference type="EMBL" id="CDR35155.1"/>
    </source>
</evidence>
<keyword evidence="1" id="KW-0560">Oxidoreductase</keyword>
<keyword evidence="4" id="KW-1185">Reference proteome</keyword>
<dbReference type="EMBL" id="CCEJ010000013">
    <property type="protein sequence ID" value="CDR35155.1"/>
    <property type="molecule type" value="Genomic_DNA"/>
</dbReference>
<dbReference type="InterPro" id="IPR050700">
    <property type="entry name" value="YIM1/Zinc_Alcohol_DH_Fams"/>
</dbReference>
<dbReference type="Gene3D" id="3.40.50.720">
    <property type="entry name" value="NAD(P)-binding Rossmann-like Domain"/>
    <property type="match status" value="1"/>
</dbReference>
<evidence type="ECO:0000313" key="4">
    <source>
        <dbReference type="Proteomes" id="UP000031552"/>
    </source>
</evidence>
<dbReference type="AlphaFoldDB" id="A0A090D332"/>
<dbReference type="InterPro" id="IPR036291">
    <property type="entry name" value="NAD(P)-bd_dom_sf"/>
</dbReference>
<dbReference type="InterPro" id="IPR013154">
    <property type="entry name" value="ADH-like_N"/>
</dbReference>
<reference evidence="3" key="2">
    <citation type="submission" date="2014-09" db="EMBL/GenBank/DDBJ databases">
        <title>Criblamydia sequanensis harbors a mega-plasmid encoding arsenite resistance.</title>
        <authorList>
            <person name="Bertelli C."/>
            <person name="Goesmann A."/>
            <person name="Greub G."/>
        </authorList>
    </citation>
    <scope>NUCLEOTIDE SEQUENCE [LARGE SCALE GENOMIC DNA]</scope>
    <source>
        <strain evidence="3">CRIB-18</strain>
    </source>
</reference>
<dbReference type="PROSITE" id="PS01162">
    <property type="entry name" value="QOR_ZETA_CRYSTAL"/>
    <property type="match status" value="1"/>
</dbReference>
<dbReference type="OrthoDB" id="9792162at2"/>
<dbReference type="GO" id="GO:0008270">
    <property type="term" value="F:zinc ion binding"/>
    <property type="evidence" value="ECO:0007669"/>
    <property type="project" value="InterPro"/>
</dbReference>
<gene>
    <name evidence="3" type="ORF">CSEC_2349</name>
</gene>
<name>A0A090D332_9BACT</name>
<proteinExistence type="predicted"/>
<feature type="domain" description="Enoyl reductase (ER)" evidence="2">
    <location>
        <begin position="10"/>
        <end position="311"/>
    </location>
</feature>
<dbReference type="SUPFAM" id="SSF50129">
    <property type="entry name" value="GroES-like"/>
    <property type="match status" value="1"/>
</dbReference>
<dbReference type="CDD" id="cd05289">
    <property type="entry name" value="MDR_like_2"/>
    <property type="match status" value="1"/>
</dbReference>
<dbReference type="STRING" id="1437425.CSEC_2349"/>
<dbReference type="eggNOG" id="COG0604">
    <property type="taxonomic scope" value="Bacteria"/>
</dbReference>
<evidence type="ECO:0000259" key="2">
    <source>
        <dbReference type="SMART" id="SM00829"/>
    </source>
</evidence>
<dbReference type="GO" id="GO:0016491">
    <property type="term" value="F:oxidoreductase activity"/>
    <property type="evidence" value="ECO:0007669"/>
    <property type="project" value="UniProtKB-KW"/>
</dbReference>
<dbReference type="InterPro" id="IPR011032">
    <property type="entry name" value="GroES-like_sf"/>
</dbReference>
<protein>
    <submittedName>
        <fullName evidence="3">Alcohol dehydrogenase</fullName>
    </submittedName>
</protein>
<dbReference type="SUPFAM" id="SSF51735">
    <property type="entry name" value="NAD(P)-binding Rossmann-fold domains"/>
    <property type="match status" value="1"/>
</dbReference>
<dbReference type="Gene3D" id="3.90.180.10">
    <property type="entry name" value="Medium-chain alcohol dehydrogenases, catalytic domain"/>
    <property type="match status" value="1"/>
</dbReference>
<comment type="caution">
    <text evidence="3">The sequence shown here is derived from an EMBL/GenBank/DDBJ whole genome shotgun (WGS) entry which is preliminary data.</text>
</comment>
<evidence type="ECO:0000256" key="1">
    <source>
        <dbReference type="ARBA" id="ARBA00023002"/>
    </source>
</evidence>
<dbReference type="InterPro" id="IPR002364">
    <property type="entry name" value="Quin_OxRdtase/zeta-crystal_CS"/>
</dbReference>
<accession>A0A090D332</accession>
<sequence>MKAVVVEKFGESVQVKDQPLPEPKDHEVQIHIAYSGVNPVDWKIQEGYFKERMPHEFPIILGWDAAGVVTQTGYGVHHFKKGDEVYAYCREPVIKKGTFAEYVSVNENFLALKPKNISFAEAASIPLAGLTAWQSLFDYAKLQKGQTVLIHAGAGGVGSFAIQLAKIKGAIVYTTASVNNHPYVKKLGADFALDYHQEDFVRAFKMKLPDGFDVVFDCVGGETFRKSFALVKKGGCLVSICNFNAESLGQQYGVRSGHVFVSPNGRQLREISALIESGQLKPPHIEEFTLAHAKQALEKIRTGHTQGKIVLKVT</sequence>
<reference evidence="3" key="1">
    <citation type="submission" date="2013-12" db="EMBL/GenBank/DDBJ databases">
        <authorList>
            <person name="Linke B."/>
        </authorList>
    </citation>
    <scope>NUCLEOTIDE SEQUENCE [LARGE SCALE GENOMIC DNA]</scope>
    <source>
        <strain evidence="3">CRIB-18</strain>
    </source>
</reference>
<dbReference type="RefSeq" id="WP_041018698.1">
    <property type="nucleotide sequence ID" value="NZ_CCEJ010000013.1"/>
</dbReference>